<organism evidence="2 3">
    <name type="scientific">Nonomuraea wenchangensis</name>
    <dbReference type="NCBI Taxonomy" id="568860"/>
    <lineage>
        <taxon>Bacteria</taxon>
        <taxon>Bacillati</taxon>
        <taxon>Actinomycetota</taxon>
        <taxon>Actinomycetes</taxon>
        <taxon>Streptosporangiales</taxon>
        <taxon>Streptosporangiaceae</taxon>
        <taxon>Nonomuraea</taxon>
    </lineage>
</organism>
<dbReference type="OrthoDB" id="2972445at2"/>
<reference evidence="2 3" key="1">
    <citation type="submission" date="2016-10" db="EMBL/GenBank/DDBJ databases">
        <authorList>
            <person name="de Groot N.N."/>
        </authorList>
    </citation>
    <scope>NUCLEOTIDE SEQUENCE [LARGE SCALE GENOMIC DNA]</scope>
    <source>
        <strain evidence="2 3">CGMCC 4.5598</strain>
    </source>
</reference>
<keyword evidence="3" id="KW-1185">Reference proteome</keyword>
<gene>
    <name evidence="2" type="ORF">SAMN05421811_107390</name>
</gene>
<sequence>MRADITWTDTAAVWGAAGIPAAGIPVTAIVTLAVCAVATLAVGWRTRARAVRQEHARRATQDLIAAVGDLRADLKAAGTSAERGLAVARWRSRWMLGAALLDLVDPGYADAVRVKGRRLYADLMAAGKDAPPRGLPRTNIVRELAAHRARRIRPTARPLVPR</sequence>
<dbReference type="AlphaFoldDB" id="A0A1I0KDB0"/>
<protein>
    <submittedName>
        <fullName evidence="2">Uncharacterized protein</fullName>
    </submittedName>
</protein>
<evidence type="ECO:0000313" key="3">
    <source>
        <dbReference type="Proteomes" id="UP000199361"/>
    </source>
</evidence>
<keyword evidence="1" id="KW-1133">Transmembrane helix</keyword>
<dbReference type="Proteomes" id="UP000199361">
    <property type="component" value="Unassembled WGS sequence"/>
</dbReference>
<dbReference type="RefSeq" id="WP_143082376.1">
    <property type="nucleotide sequence ID" value="NZ_FOHX01000007.1"/>
</dbReference>
<evidence type="ECO:0000313" key="2">
    <source>
        <dbReference type="EMBL" id="SEU21599.1"/>
    </source>
</evidence>
<feature type="transmembrane region" description="Helical" evidence="1">
    <location>
        <begin position="12"/>
        <end position="42"/>
    </location>
</feature>
<keyword evidence="1" id="KW-0812">Transmembrane</keyword>
<keyword evidence="1" id="KW-0472">Membrane</keyword>
<proteinExistence type="predicted"/>
<name>A0A1I0KDB0_9ACTN</name>
<accession>A0A1I0KDB0</accession>
<evidence type="ECO:0000256" key="1">
    <source>
        <dbReference type="SAM" id="Phobius"/>
    </source>
</evidence>
<dbReference type="EMBL" id="FOHX01000007">
    <property type="protein sequence ID" value="SEU21599.1"/>
    <property type="molecule type" value="Genomic_DNA"/>
</dbReference>